<reference evidence="2" key="1">
    <citation type="journal article" date="2022" name="bioRxiv">
        <title>Sequencing and chromosome-scale assembly of the giantPleurodeles waltlgenome.</title>
        <authorList>
            <person name="Brown T."/>
            <person name="Elewa A."/>
            <person name="Iarovenko S."/>
            <person name="Subramanian E."/>
            <person name="Araus A.J."/>
            <person name="Petzold A."/>
            <person name="Susuki M."/>
            <person name="Suzuki K.-i.T."/>
            <person name="Hayashi T."/>
            <person name="Toyoda A."/>
            <person name="Oliveira C."/>
            <person name="Osipova E."/>
            <person name="Leigh N.D."/>
            <person name="Simon A."/>
            <person name="Yun M.H."/>
        </authorList>
    </citation>
    <scope>NUCLEOTIDE SEQUENCE</scope>
    <source>
        <strain evidence="2">20211129_DDA</strain>
        <tissue evidence="2">Liver</tissue>
    </source>
</reference>
<feature type="compositionally biased region" description="Basic residues" evidence="1">
    <location>
        <begin position="321"/>
        <end position="333"/>
    </location>
</feature>
<keyword evidence="3" id="KW-1185">Reference proteome</keyword>
<dbReference type="AlphaFoldDB" id="A0AAV7R399"/>
<comment type="caution">
    <text evidence="2">The sequence shown here is derived from an EMBL/GenBank/DDBJ whole genome shotgun (WGS) entry which is preliminary data.</text>
</comment>
<feature type="region of interest" description="Disordered" evidence="1">
    <location>
        <begin position="54"/>
        <end position="93"/>
    </location>
</feature>
<evidence type="ECO:0000256" key="1">
    <source>
        <dbReference type="SAM" id="MobiDB-lite"/>
    </source>
</evidence>
<evidence type="ECO:0000313" key="3">
    <source>
        <dbReference type="Proteomes" id="UP001066276"/>
    </source>
</evidence>
<sequence length="425" mass="45972">MGSGGPCLVHWSQGSGGPCPVHWSQGSGGPCPVHWSEGSGGPKALLTPVRALVPGLRGPEGSADPCPSTGPRAPGAPVRALVPGLRGPEGSADPFPVHWPQGSRGPKALLTPVRCTGPTGSGGPCPVHWPQGSGGLHLGTRERWVSSLHPFHCPRISSSDTIWAARDLTRSVRTSRDFPVEGKHQKKPVPDADWKDGWLGRGLTHEHLWRTTEEEVQAPLGARAAGTSQAVAPELLRLHKLWHRSCWDFTSCGTRAAETSQAVAPELLGLHKLWDPSNSERHDHHLQLNPSHSNERHHQQLQANHPHHARDHLEAPQRVGARVRGHHRDRRRSGGGLRATDVRRMLLRPRQALRMSLTPALLLVPLLDTSWKPHSTCHASVSWIFPQCLGRGKKCGMLGGSHPPVLLTSHEASTLLMTSQIASPA</sequence>
<organism evidence="2 3">
    <name type="scientific">Pleurodeles waltl</name>
    <name type="common">Iberian ribbed newt</name>
    <dbReference type="NCBI Taxonomy" id="8319"/>
    <lineage>
        <taxon>Eukaryota</taxon>
        <taxon>Metazoa</taxon>
        <taxon>Chordata</taxon>
        <taxon>Craniata</taxon>
        <taxon>Vertebrata</taxon>
        <taxon>Euteleostomi</taxon>
        <taxon>Amphibia</taxon>
        <taxon>Batrachia</taxon>
        <taxon>Caudata</taxon>
        <taxon>Salamandroidea</taxon>
        <taxon>Salamandridae</taxon>
        <taxon>Pleurodelinae</taxon>
        <taxon>Pleurodeles</taxon>
    </lineage>
</organism>
<proteinExistence type="predicted"/>
<evidence type="ECO:0000313" key="2">
    <source>
        <dbReference type="EMBL" id="KAJ1147016.1"/>
    </source>
</evidence>
<dbReference type="Proteomes" id="UP001066276">
    <property type="component" value="Chromosome 6"/>
</dbReference>
<protein>
    <submittedName>
        <fullName evidence="2">Uncharacterized protein</fullName>
    </submittedName>
</protein>
<name>A0AAV7R399_PLEWA</name>
<accession>A0AAV7R399</accession>
<feature type="region of interest" description="Disordered" evidence="1">
    <location>
        <begin position="278"/>
        <end position="337"/>
    </location>
</feature>
<gene>
    <name evidence="2" type="ORF">NDU88_013267</name>
</gene>
<dbReference type="EMBL" id="JANPWB010000010">
    <property type="protein sequence ID" value="KAJ1147016.1"/>
    <property type="molecule type" value="Genomic_DNA"/>
</dbReference>